<comment type="caution">
    <text evidence="2">The sequence shown here is derived from an EMBL/GenBank/DDBJ whole genome shotgun (WGS) entry which is preliminary data.</text>
</comment>
<name>A0A0F3KUR1_9GAMM</name>
<feature type="domain" description="DUF7931" evidence="1">
    <location>
        <begin position="17"/>
        <end position="163"/>
    </location>
</feature>
<dbReference type="Pfam" id="PF25559">
    <property type="entry name" value="DUF7931"/>
    <property type="match status" value="1"/>
</dbReference>
<dbReference type="AlphaFoldDB" id="A0A0F3KUR1"/>
<accession>A0A0F3KUR1</accession>
<dbReference type="OrthoDB" id="9796171at2"/>
<dbReference type="Proteomes" id="UP000033651">
    <property type="component" value="Unassembled WGS sequence"/>
</dbReference>
<sequence>MTGPADKGLEAADRAGLEAAHVRLLAEARYRASIYLPVMEPGVLDSDAALAELRRLATSGRHARIRILTHDANRAHREGHRLLALVQRLPTAVAIRVPTDETHLHYPSAFTTADDAGAYLFRPVFSRFEAEGSLDAPGQTSRLLAYFDEVWERSEAAWEIRPLGI</sequence>
<evidence type="ECO:0000259" key="1">
    <source>
        <dbReference type="Pfam" id="PF25559"/>
    </source>
</evidence>
<evidence type="ECO:0000313" key="3">
    <source>
        <dbReference type="Proteomes" id="UP000033651"/>
    </source>
</evidence>
<organism evidence="2 3">
    <name type="scientific">Luteibacter yeojuensis</name>
    <dbReference type="NCBI Taxonomy" id="345309"/>
    <lineage>
        <taxon>Bacteria</taxon>
        <taxon>Pseudomonadati</taxon>
        <taxon>Pseudomonadota</taxon>
        <taxon>Gammaproteobacteria</taxon>
        <taxon>Lysobacterales</taxon>
        <taxon>Rhodanobacteraceae</taxon>
        <taxon>Luteibacter</taxon>
    </lineage>
</organism>
<dbReference type="PATRIC" id="fig|345309.4.peg.1518"/>
<dbReference type="RefSeq" id="WP_045829599.1">
    <property type="nucleotide sequence ID" value="NZ_JZRB01000021.1"/>
</dbReference>
<protein>
    <recommendedName>
        <fullName evidence="1">DUF7931 domain-containing protein</fullName>
    </recommendedName>
</protein>
<reference evidence="2 3" key="1">
    <citation type="submission" date="2015-03" db="EMBL/GenBank/DDBJ databases">
        <title>Draft genome sequence of Luteibacter yeojuensis strain SU11.</title>
        <authorList>
            <person name="Sulaiman J."/>
            <person name="Priya K."/>
            <person name="Chan K.-G."/>
        </authorList>
    </citation>
    <scope>NUCLEOTIDE SEQUENCE [LARGE SCALE GENOMIC DNA]</scope>
    <source>
        <strain evidence="2 3">SU11</strain>
    </source>
</reference>
<keyword evidence="3" id="KW-1185">Reference proteome</keyword>
<gene>
    <name evidence="2" type="ORF">VI08_10890</name>
</gene>
<dbReference type="EMBL" id="JZRB01000021">
    <property type="protein sequence ID" value="KJV33854.1"/>
    <property type="molecule type" value="Genomic_DNA"/>
</dbReference>
<dbReference type="InterPro" id="IPR057691">
    <property type="entry name" value="DUF7931"/>
</dbReference>
<evidence type="ECO:0000313" key="2">
    <source>
        <dbReference type="EMBL" id="KJV33854.1"/>
    </source>
</evidence>
<proteinExistence type="predicted"/>